<evidence type="ECO:0000256" key="1">
    <source>
        <dbReference type="ARBA" id="ARBA00008455"/>
    </source>
</evidence>
<dbReference type="GO" id="GO:0051603">
    <property type="term" value="P:proteolysis involved in protein catabolic process"/>
    <property type="evidence" value="ECO:0000318"/>
    <property type="project" value="GO_Central"/>
</dbReference>
<organism evidence="6 7">
    <name type="scientific">Zostera marina</name>
    <name type="common">Eelgrass</name>
    <dbReference type="NCBI Taxonomy" id="29655"/>
    <lineage>
        <taxon>Eukaryota</taxon>
        <taxon>Viridiplantae</taxon>
        <taxon>Streptophyta</taxon>
        <taxon>Embryophyta</taxon>
        <taxon>Tracheophyta</taxon>
        <taxon>Spermatophyta</taxon>
        <taxon>Magnoliopsida</taxon>
        <taxon>Liliopsida</taxon>
        <taxon>Zosteraceae</taxon>
        <taxon>Zostera</taxon>
    </lineage>
</organism>
<protein>
    <recommendedName>
        <fullName evidence="8">Cysteine proteinase</fullName>
    </recommendedName>
</protein>
<dbReference type="Gene3D" id="3.90.70.10">
    <property type="entry name" value="Cysteine proteinases"/>
    <property type="match status" value="1"/>
</dbReference>
<dbReference type="SMART" id="SM00645">
    <property type="entry name" value="Pept_C1"/>
    <property type="match status" value="1"/>
</dbReference>
<dbReference type="InterPro" id="IPR000668">
    <property type="entry name" value="Peptidase_C1A_C"/>
</dbReference>
<dbReference type="InterPro" id="IPR039417">
    <property type="entry name" value="Peptidase_C1A_papain-like"/>
</dbReference>
<feature type="domain" description="Cathepsin propeptide inhibitor" evidence="5">
    <location>
        <begin position="36"/>
        <end position="95"/>
    </location>
</feature>
<proteinExistence type="inferred from homology"/>
<comment type="caution">
    <text evidence="6">The sequence shown here is derived from an EMBL/GenBank/DDBJ whole genome shotgun (WGS) entry which is preliminary data.</text>
</comment>
<keyword evidence="7" id="KW-1185">Reference proteome</keyword>
<dbReference type="InterPro" id="IPR038765">
    <property type="entry name" value="Papain-like_cys_pep_sf"/>
</dbReference>
<dbReference type="AlphaFoldDB" id="A0A0K9PSI6"/>
<dbReference type="InterPro" id="IPR013128">
    <property type="entry name" value="Peptidase_C1A"/>
</dbReference>
<dbReference type="SMART" id="SM00848">
    <property type="entry name" value="Inhibitor_I29"/>
    <property type="match status" value="1"/>
</dbReference>
<dbReference type="OrthoDB" id="10253408at2759"/>
<dbReference type="PROSITE" id="PS00639">
    <property type="entry name" value="THIOL_PROTEASE_HIS"/>
    <property type="match status" value="1"/>
</dbReference>
<dbReference type="GO" id="GO:0004197">
    <property type="term" value="F:cysteine-type endopeptidase activity"/>
    <property type="evidence" value="ECO:0000318"/>
    <property type="project" value="GO_Central"/>
</dbReference>
<dbReference type="Pfam" id="PF08246">
    <property type="entry name" value="Inhibitor_I29"/>
    <property type="match status" value="1"/>
</dbReference>
<dbReference type="GO" id="GO:0005764">
    <property type="term" value="C:lysosome"/>
    <property type="evidence" value="ECO:0000318"/>
    <property type="project" value="GO_Central"/>
</dbReference>
<evidence type="ECO:0000259" key="4">
    <source>
        <dbReference type="SMART" id="SM00645"/>
    </source>
</evidence>
<feature type="domain" description="Peptidase C1A papain C-terminal" evidence="4">
    <location>
        <begin position="127"/>
        <end position="344"/>
    </location>
</feature>
<comment type="similarity">
    <text evidence="1">Belongs to the peptidase C1 family.</text>
</comment>
<dbReference type="CDD" id="cd02248">
    <property type="entry name" value="Peptidase_C1A"/>
    <property type="match status" value="1"/>
</dbReference>
<feature type="chain" id="PRO_5018741032" description="Cysteine proteinase" evidence="3">
    <location>
        <begin position="24"/>
        <end position="344"/>
    </location>
</feature>
<feature type="signal peptide" evidence="3">
    <location>
        <begin position="1"/>
        <end position="23"/>
    </location>
</feature>
<dbReference type="SUPFAM" id="SSF54001">
    <property type="entry name" value="Cysteine proteinases"/>
    <property type="match status" value="1"/>
</dbReference>
<evidence type="ECO:0000313" key="7">
    <source>
        <dbReference type="Proteomes" id="UP000036987"/>
    </source>
</evidence>
<evidence type="ECO:0000259" key="5">
    <source>
        <dbReference type="SMART" id="SM00848"/>
    </source>
</evidence>
<dbReference type="FunFam" id="3.90.70.10:FF:000332">
    <property type="entry name" value="Cathepsin L1"/>
    <property type="match status" value="1"/>
</dbReference>
<dbReference type="GO" id="GO:0005615">
    <property type="term" value="C:extracellular space"/>
    <property type="evidence" value="ECO:0000318"/>
    <property type="project" value="GO_Central"/>
</dbReference>
<name>A0A0K9PSI6_ZOSMR</name>
<dbReference type="PANTHER" id="PTHR12411">
    <property type="entry name" value="CYSTEINE PROTEASE FAMILY C1-RELATED"/>
    <property type="match status" value="1"/>
</dbReference>
<dbReference type="InterPro" id="IPR013201">
    <property type="entry name" value="Prot_inhib_I29"/>
</dbReference>
<dbReference type="PRINTS" id="PR00705">
    <property type="entry name" value="PAPAIN"/>
</dbReference>
<dbReference type="Pfam" id="PF00112">
    <property type="entry name" value="Peptidase_C1"/>
    <property type="match status" value="1"/>
</dbReference>
<keyword evidence="3" id="KW-0732">Signal</keyword>
<dbReference type="STRING" id="29655.A0A0K9PSI6"/>
<dbReference type="InterPro" id="IPR025660">
    <property type="entry name" value="Pept_his_AS"/>
</dbReference>
<evidence type="ECO:0000256" key="3">
    <source>
        <dbReference type="SAM" id="SignalP"/>
    </source>
</evidence>
<accession>A0A0K9PSI6</accession>
<evidence type="ECO:0000256" key="2">
    <source>
        <dbReference type="ARBA" id="ARBA00023157"/>
    </source>
</evidence>
<evidence type="ECO:0000313" key="6">
    <source>
        <dbReference type="EMBL" id="KMZ71924.1"/>
    </source>
</evidence>
<gene>
    <name evidence="6" type="ORF">ZOSMA_171G00010</name>
</gene>
<keyword evidence="2" id="KW-1015">Disulfide bond</keyword>
<reference evidence="7" key="1">
    <citation type="journal article" date="2016" name="Nature">
        <title>The genome of the seagrass Zostera marina reveals angiosperm adaptation to the sea.</title>
        <authorList>
            <person name="Olsen J.L."/>
            <person name="Rouze P."/>
            <person name="Verhelst B."/>
            <person name="Lin Y.-C."/>
            <person name="Bayer T."/>
            <person name="Collen J."/>
            <person name="Dattolo E."/>
            <person name="De Paoli E."/>
            <person name="Dittami S."/>
            <person name="Maumus F."/>
            <person name="Michel G."/>
            <person name="Kersting A."/>
            <person name="Lauritano C."/>
            <person name="Lohaus R."/>
            <person name="Toepel M."/>
            <person name="Tonon T."/>
            <person name="Vanneste K."/>
            <person name="Amirebrahimi M."/>
            <person name="Brakel J."/>
            <person name="Bostroem C."/>
            <person name="Chovatia M."/>
            <person name="Grimwood J."/>
            <person name="Jenkins J.W."/>
            <person name="Jueterbock A."/>
            <person name="Mraz A."/>
            <person name="Stam W.T."/>
            <person name="Tice H."/>
            <person name="Bornberg-Bauer E."/>
            <person name="Green P.J."/>
            <person name="Pearson G.A."/>
            <person name="Procaccini G."/>
            <person name="Duarte C.M."/>
            <person name="Schmutz J."/>
            <person name="Reusch T.B.H."/>
            <person name="Van de Peer Y."/>
        </authorList>
    </citation>
    <scope>NUCLEOTIDE SEQUENCE [LARGE SCALE GENOMIC DNA]</scope>
    <source>
        <strain evidence="7">cv. Finnish</strain>
    </source>
</reference>
<sequence>MSSSIKNSIFIFILLTTFLSSSSYNTTQESPIEKRYKKWLTRYGNLRPSNLSNMDLKKRFEIYKDNVQFIDKFNSENHSFTLIDNKFADMTPKEFKAKFLNEKAGNHTHLKRGSYRNHLNISQETSCPASWNWVAKGVVGPVKDQTKYCGSCWAFSAVAAVESLMHLKTGKQLSLSEQELVDCDTSYNKGCKGGLKEMAFCYIAKYGLASSNDYPYIGADGKCKSNIKRSATIYGFGKAKTRNEKWLACYVANRPISVSMWSHPRKFMLYHRGVYSCRRCGHYETNHAVLVVGYGRHKSTGLNCWFIKNSHGKDWGDNGYMYLQRNACDGIGVCGITQTPYYPI</sequence>
<dbReference type="Proteomes" id="UP000036987">
    <property type="component" value="Unassembled WGS sequence"/>
</dbReference>
<dbReference type="EMBL" id="LFYR01000647">
    <property type="protein sequence ID" value="KMZ71924.1"/>
    <property type="molecule type" value="Genomic_DNA"/>
</dbReference>
<dbReference type="OMA" id="KEMAFCY"/>
<evidence type="ECO:0008006" key="8">
    <source>
        <dbReference type="Google" id="ProtNLM"/>
    </source>
</evidence>